<dbReference type="InterPro" id="IPR011528">
    <property type="entry name" value="NERD"/>
</dbReference>
<reference evidence="2 3" key="1">
    <citation type="submission" date="2019-08" db="EMBL/GenBank/DDBJ databases">
        <title>Bacillus genomes from the desert of Cuatro Cienegas, Coahuila.</title>
        <authorList>
            <person name="Olmedo-Alvarez G."/>
        </authorList>
    </citation>
    <scope>NUCLEOTIDE SEQUENCE [LARGE SCALE GENOMIC DNA]</scope>
    <source>
        <strain evidence="2 3">CH40_1T</strain>
    </source>
</reference>
<comment type="caution">
    <text evidence="2">The sequence shown here is derived from an EMBL/GenBank/DDBJ whole genome shotgun (WGS) entry which is preliminary data.</text>
</comment>
<dbReference type="RefSeq" id="WP_148948273.1">
    <property type="nucleotide sequence ID" value="NZ_VTEH01000018.1"/>
</dbReference>
<sequence length="302" mass="35373">MLIKDREPSQELMMLRGLKPRLHFNNEEKNYLDYKEKGFQGELAFDKLTEPLREKMVFLNDVTLKQNNNEYQIDSMAIASNKLHTFEVKNYEGDYIVKDNKWFSPNNNIVKNPLLQVQRTDALLTQLLREKGFRHTVESHLIFINPEFHLYDIPSGLPIVYPAQLNRFIEMLNTEPVKITPSDMKLAQSLLSLHINESTYSNLPNYDYHTLQKGIACPGCLKFYSPPIYTSFYCESCQLQESTEQAVLRSMEEFQLLFPSEKLTTNRLFDWCGVFKDKRTIRKVLQGNCQQQGHGVSSYFFR</sequence>
<dbReference type="PROSITE" id="PS50965">
    <property type="entry name" value="NERD"/>
    <property type="match status" value="1"/>
</dbReference>
<proteinExistence type="predicted"/>
<protein>
    <submittedName>
        <fullName evidence="2">NERD domain-containing protein</fullName>
    </submittedName>
</protein>
<evidence type="ECO:0000313" key="3">
    <source>
        <dbReference type="Proteomes" id="UP000323317"/>
    </source>
</evidence>
<feature type="domain" description="NERD" evidence="1">
    <location>
        <begin position="37"/>
        <end position="147"/>
    </location>
</feature>
<accession>A0A5D4K8U2</accession>
<name>A0A5D4K8U2_9BACI</name>
<evidence type="ECO:0000313" key="2">
    <source>
        <dbReference type="EMBL" id="TYR73446.1"/>
    </source>
</evidence>
<dbReference type="AlphaFoldDB" id="A0A5D4K8U2"/>
<evidence type="ECO:0000259" key="1">
    <source>
        <dbReference type="PROSITE" id="PS50965"/>
    </source>
</evidence>
<dbReference type="Pfam" id="PF08378">
    <property type="entry name" value="NERD"/>
    <property type="match status" value="1"/>
</dbReference>
<organism evidence="2 3">
    <name type="scientific">Rossellomorea vietnamensis</name>
    <dbReference type="NCBI Taxonomy" id="218284"/>
    <lineage>
        <taxon>Bacteria</taxon>
        <taxon>Bacillati</taxon>
        <taxon>Bacillota</taxon>
        <taxon>Bacilli</taxon>
        <taxon>Bacillales</taxon>
        <taxon>Bacillaceae</taxon>
        <taxon>Rossellomorea</taxon>
    </lineage>
</organism>
<gene>
    <name evidence="2" type="ORF">FZC79_18555</name>
</gene>
<dbReference type="EMBL" id="VTEH01000018">
    <property type="protein sequence ID" value="TYR73446.1"/>
    <property type="molecule type" value="Genomic_DNA"/>
</dbReference>
<dbReference type="Proteomes" id="UP000323317">
    <property type="component" value="Unassembled WGS sequence"/>
</dbReference>